<protein>
    <submittedName>
        <fullName evidence="4">FecR family protein</fullName>
    </submittedName>
</protein>
<dbReference type="InterPro" id="IPR012373">
    <property type="entry name" value="Ferrdict_sens_TM"/>
</dbReference>
<keyword evidence="1" id="KW-0472">Membrane</keyword>
<dbReference type="PANTHER" id="PTHR30273:SF2">
    <property type="entry name" value="PROTEIN FECR"/>
    <property type="match status" value="1"/>
</dbReference>
<evidence type="ECO:0000313" key="5">
    <source>
        <dbReference type="Proteomes" id="UP000641152"/>
    </source>
</evidence>
<proteinExistence type="predicted"/>
<feature type="domain" description="FecR N-terminal" evidence="3">
    <location>
        <begin position="44"/>
        <end position="86"/>
    </location>
</feature>
<keyword evidence="5" id="KW-1185">Reference proteome</keyword>
<name>A0ABR9DG10_9GAMM</name>
<dbReference type="Gene3D" id="3.55.50.30">
    <property type="match status" value="1"/>
</dbReference>
<evidence type="ECO:0000313" key="4">
    <source>
        <dbReference type="EMBL" id="MBD9361253.1"/>
    </source>
</evidence>
<dbReference type="Gene3D" id="2.60.120.1440">
    <property type="match status" value="1"/>
</dbReference>
<dbReference type="PANTHER" id="PTHR30273">
    <property type="entry name" value="PERIPLASMIC SIGNAL SENSOR AND SIGMA FACTOR ACTIVATOR FECR-RELATED"/>
    <property type="match status" value="1"/>
</dbReference>
<sequence length="351" mass="38377">MEAHAGRPENISKNRRVIRHNSFNRPNLMPMSNAPVSEITTLSDQAIDWVIRLRAGNASEQERRAAAEWQNRSPSHRRAFAEAEQLWLDMGDVWSVTDLPIPAQAMGRRFSRPLWRGLAAAAVALALVLPFSGLGDRWFSDHYTAVGEQKTVTLADGSQVLLNTDTALTVAYSDTGRKLTLKHGQALFKVAADRNRPFEVATDTAVVKALGTVFEVLQQDHAARITVQEHAVGVKGLYASDYPPDARIQEGQQAVYTAANGLQAAVAADPQQSAAWQRGKLVFKNQALAEVVAELDRYFPGKTVISDAKLAALRVSGVFPLADRAATLAMLQQILSVKISQITPWLTVLHG</sequence>
<feature type="transmembrane region" description="Helical" evidence="1">
    <location>
        <begin position="114"/>
        <end position="134"/>
    </location>
</feature>
<dbReference type="PIRSF" id="PIRSF018266">
    <property type="entry name" value="FecR"/>
    <property type="match status" value="1"/>
</dbReference>
<dbReference type="InterPro" id="IPR006860">
    <property type="entry name" value="FecR"/>
</dbReference>
<feature type="domain" description="FecR protein" evidence="2">
    <location>
        <begin position="142"/>
        <end position="232"/>
    </location>
</feature>
<dbReference type="Proteomes" id="UP000641152">
    <property type="component" value="Unassembled WGS sequence"/>
</dbReference>
<organism evidence="4 5">
    <name type="scientific">Methylomonas fluvii</name>
    <dbReference type="NCBI Taxonomy" id="1854564"/>
    <lineage>
        <taxon>Bacteria</taxon>
        <taxon>Pseudomonadati</taxon>
        <taxon>Pseudomonadota</taxon>
        <taxon>Gammaproteobacteria</taxon>
        <taxon>Methylococcales</taxon>
        <taxon>Methylococcaceae</taxon>
        <taxon>Methylomonas</taxon>
    </lineage>
</organism>
<comment type="caution">
    <text evidence="4">The sequence shown here is derived from an EMBL/GenBank/DDBJ whole genome shotgun (WGS) entry which is preliminary data.</text>
</comment>
<evidence type="ECO:0000256" key="1">
    <source>
        <dbReference type="SAM" id="Phobius"/>
    </source>
</evidence>
<accession>A0ABR9DG10</accession>
<dbReference type="InterPro" id="IPR032623">
    <property type="entry name" value="FecR_N"/>
</dbReference>
<keyword evidence="1" id="KW-1133">Transmembrane helix</keyword>
<evidence type="ECO:0000259" key="3">
    <source>
        <dbReference type="Pfam" id="PF16220"/>
    </source>
</evidence>
<gene>
    <name evidence="4" type="ORF">EBB_12065</name>
</gene>
<keyword evidence="1" id="KW-0812">Transmembrane</keyword>
<dbReference type="Pfam" id="PF04773">
    <property type="entry name" value="FecR"/>
    <property type="match status" value="1"/>
</dbReference>
<dbReference type="EMBL" id="JACXST010000002">
    <property type="protein sequence ID" value="MBD9361253.1"/>
    <property type="molecule type" value="Genomic_DNA"/>
</dbReference>
<dbReference type="Pfam" id="PF16220">
    <property type="entry name" value="DUF4880"/>
    <property type="match status" value="1"/>
</dbReference>
<reference evidence="4 5" key="1">
    <citation type="submission" date="2020-09" db="EMBL/GenBank/DDBJ databases">
        <title>Methylomonas albis sp. nov. and Methylomonas fluvii sp. nov.: Two cold-adapted methanotrophs from the River Elbe and an amended description of Methylovulum psychrotolerans strain Eb1.</title>
        <authorList>
            <person name="Bussmann I.K."/>
            <person name="Klings K.-W."/>
            <person name="Warnstedt J."/>
            <person name="Hoppert M."/>
            <person name="Saborowski A."/>
            <person name="Horn F."/>
            <person name="Liebner S."/>
        </authorList>
    </citation>
    <scope>NUCLEOTIDE SEQUENCE [LARGE SCALE GENOMIC DNA]</scope>
    <source>
        <strain evidence="4 5">EbB</strain>
    </source>
</reference>
<evidence type="ECO:0000259" key="2">
    <source>
        <dbReference type="Pfam" id="PF04773"/>
    </source>
</evidence>